<organism evidence="8 9">
    <name type="scientific">Cuscuta australis</name>
    <dbReference type="NCBI Taxonomy" id="267555"/>
    <lineage>
        <taxon>Eukaryota</taxon>
        <taxon>Viridiplantae</taxon>
        <taxon>Streptophyta</taxon>
        <taxon>Embryophyta</taxon>
        <taxon>Tracheophyta</taxon>
        <taxon>Spermatophyta</taxon>
        <taxon>Magnoliopsida</taxon>
        <taxon>eudicotyledons</taxon>
        <taxon>Gunneridae</taxon>
        <taxon>Pentapetalae</taxon>
        <taxon>asterids</taxon>
        <taxon>lamiids</taxon>
        <taxon>Solanales</taxon>
        <taxon>Convolvulaceae</taxon>
        <taxon>Cuscuteae</taxon>
        <taxon>Cuscuta</taxon>
        <taxon>Cuscuta subgen. Grammica</taxon>
        <taxon>Cuscuta sect. Cleistogrammica</taxon>
    </lineage>
</organism>
<evidence type="ECO:0000313" key="9">
    <source>
        <dbReference type="Proteomes" id="UP000249390"/>
    </source>
</evidence>
<dbReference type="GO" id="GO:0046983">
    <property type="term" value="F:protein dimerization activity"/>
    <property type="evidence" value="ECO:0007669"/>
    <property type="project" value="InterPro"/>
</dbReference>
<proteinExistence type="predicted"/>
<dbReference type="InterPro" id="IPR031066">
    <property type="entry name" value="bHLH_ALC-like_plant"/>
</dbReference>
<keyword evidence="9" id="KW-1185">Reference proteome</keyword>
<comment type="subcellular location">
    <subcellularLocation>
        <location evidence="1">Nucleus</location>
    </subcellularLocation>
</comment>
<dbReference type="SUPFAM" id="SSF47459">
    <property type="entry name" value="HLH, helix-loop-helix DNA-binding domain"/>
    <property type="match status" value="1"/>
</dbReference>
<evidence type="ECO:0000256" key="2">
    <source>
        <dbReference type="ARBA" id="ARBA00023015"/>
    </source>
</evidence>
<dbReference type="Gene3D" id="4.10.280.10">
    <property type="entry name" value="Helix-loop-helix DNA-binding domain"/>
    <property type="match status" value="1"/>
</dbReference>
<dbReference type="InterPro" id="IPR047265">
    <property type="entry name" value="PIF1-like_bHLH"/>
</dbReference>
<feature type="domain" description="BHLH" evidence="7">
    <location>
        <begin position="127"/>
        <end position="176"/>
    </location>
</feature>
<dbReference type="InterPro" id="IPR011598">
    <property type="entry name" value="bHLH_dom"/>
</dbReference>
<evidence type="ECO:0000256" key="6">
    <source>
        <dbReference type="SAM" id="MobiDB-lite"/>
    </source>
</evidence>
<dbReference type="AlphaFoldDB" id="A0A328D5X1"/>
<keyword evidence="2" id="KW-0805">Transcription regulation</keyword>
<comment type="caution">
    <text evidence="8">The sequence shown here is derived from an EMBL/GenBank/DDBJ whole genome shotgun (WGS) entry which is preliminary data.</text>
</comment>
<dbReference type="Pfam" id="PF00010">
    <property type="entry name" value="HLH"/>
    <property type="match status" value="1"/>
</dbReference>
<evidence type="ECO:0000313" key="8">
    <source>
        <dbReference type="EMBL" id="RAL40550.1"/>
    </source>
</evidence>
<feature type="compositionally biased region" description="Basic and acidic residues" evidence="6">
    <location>
        <begin position="127"/>
        <end position="139"/>
    </location>
</feature>
<evidence type="ECO:0000256" key="4">
    <source>
        <dbReference type="ARBA" id="ARBA00023163"/>
    </source>
</evidence>
<dbReference type="CDD" id="cd11445">
    <property type="entry name" value="bHLH_AtPIF_like"/>
    <property type="match status" value="1"/>
</dbReference>
<protein>
    <recommendedName>
        <fullName evidence="7">BHLH domain-containing protein</fullName>
    </recommendedName>
</protein>
<name>A0A328D5X1_9ASTE</name>
<dbReference type="GO" id="GO:0003677">
    <property type="term" value="F:DNA binding"/>
    <property type="evidence" value="ECO:0007669"/>
    <property type="project" value="UniProtKB-KW"/>
</dbReference>
<dbReference type="EMBL" id="NQVE01000194">
    <property type="protein sequence ID" value="RAL40550.1"/>
    <property type="molecule type" value="Genomic_DNA"/>
</dbReference>
<reference evidence="8 9" key="1">
    <citation type="submission" date="2018-06" db="EMBL/GenBank/DDBJ databases">
        <title>The Genome of Cuscuta australis (Dodder) Provides Insight into the Evolution of Plant Parasitism.</title>
        <authorList>
            <person name="Liu H."/>
        </authorList>
    </citation>
    <scope>NUCLEOTIDE SEQUENCE [LARGE SCALE GENOMIC DNA]</scope>
    <source>
        <strain evidence="9">cv. Yunnan</strain>
        <tissue evidence="8">Vines</tissue>
    </source>
</reference>
<dbReference type="Proteomes" id="UP000249390">
    <property type="component" value="Unassembled WGS sequence"/>
</dbReference>
<dbReference type="SMART" id="SM00353">
    <property type="entry name" value="HLH"/>
    <property type="match status" value="1"/>
</dbReference>
<dbReference type="PROSITE" id="PS50888">
    <property type="entry name" value="BHLH"/>
    <property type="match status" value="1"/>
</dbReference>
<evidence type="ECO:0000256" key="3">
    <source>
        <dbReference type="ARBA" id="ARBA00023125"/>
    </source>
</evidence>
<dbReference type="FunFam" id="4.10.280.10:FF:000004">
    <property type="entry name" value="Basic helix-loop-helix transcription factor"/>
    <property type="match status" value="1"/>
</dbReference>
<dbReference type="InterPro" id="IPR036638">
    <property type="entry name" value="HLH_DNA-bd_sf"/>
</dbReference>
<sequence length="296" mass="32948">MADPFGTSHRRSLEPDDVSSFLHNLIHDGGLFHRTAPEVDESVRRRSAGASDRLIESSPRLNFSDPSEFCRTRAREGAVNAFSLAGIEDYEAAESSRRTDFEHLNKDCEISDGPSNPAQPRSSKRCRSAEIHNLSEKRRRSRINEKLKALQTLIPNSNKTDKASMLDEAIEYLKQLQLQVQVLTMRNGLYPSYFPNSEIEFGKGNGVAFSGNQEMLFQSNSYISNHNPTTQQTMHSTKNDMANPENTGLLQTTIHNPYGLLNQLAATKDLCRDNALSRLHLDTSCSGNNSSSGISS</sequence>
<dbReference type="PANTHER" id="PTHR45855:SF6">
    <property type="entry name" value="TRANSCRIPTION FACTOR ALC"/>
    <property type="match status" value="1"/>
</dbReference>
<evidence type="ECO:0000259" key="7">
    <source>
        <dbReference type="PROSITE" id="PS50888"/>
    </source>
</evidence>
<dbReference type="PANTHER" id="PTHR45855">
    <property type="entry name" value="TRANSCRIPTION FACTOR PIF1-RELATED"/>
    <property type="match status" value="1"/>
</dbReference>
<evidence type="ECO:0000256" key="5">
    <source>
        <dbReference type="ARBA" id="ARBA00023242"/>
    </source>
</evidence>
<accession>A0A328D5X1</accession>
<keyword evidence="5" id="KW-0539">Nucleus</keyword>
<keyword evidence="4" id="KW-0804">Transcription</keyword>
<evidence type="ECO:0000256" key="1">
    <source>
        <dbReference type="ARBA" id="ARBA00004123"/>
    </source>
</evidence>
<gene>
    <name evidence="8" type="ORF">DM860_006620</name>
</gene>
<feature type="region of interest" description="Disordered" evidence="6">
    <location>
        <begin position="106"/>
        <end position="139"/>
    </location>
</feature>
<dbReference type="GO" id="GO:0005634">
    <property type="term" value="C:nucleus"/>
    <property type="evidence" value="ECO:0007669"/>
    <property type="project" value="UniProtKB-SubCell"/>
</dbReference>
<keyword evidence="3" id="KW-0238">DNA-binding</keyword>